<dbReference type="OrthoDB" id="432528at2759"/>
<dbReference type="Gene3D" id="2.120.10.80">
    <property type="entry name" value="Kelch-type beta propeller"/>
    <property type="match status" value="1"/>
</dbReference>
<dbReference type="PANTHER" id="PTHR46461:SF1">
    <property type="entry name" value="KELCH DOMAIN-CONTAINING PROTEIN 3"/>
    <property type="match status" value="1"/>
</dbReference>
<comment type="caution">
    <text evidence="1">The sequence shown here is derived from an EMBL/GenBank/DDBJ whole genome shotgun (WGS) entry which is preliminary data.</text>
</comment>
<dbReference type="Proteomes" id="UP000225706">
    <property type="component" value="Unassembled WGS sequence"/>
</dbReference>
<dbReference type="Pfam" id="PF24681">
    <property type="entry name" value="Kelch_KLHDC2_KLHL20_DRC7"/>
    <property type="match status" value="1"/>
</dbReference>
<dbReference type="SUPFAM" id="SSF117281">
    <property type="entry name" value="Kelch motif"/>
    <property type="match status" value="1"/>
</dbReference>
<evidence type="ECO:0000313" key="2">
    <source>
        <dbReference type="Proteomes" id="UP000225706"/>
    </source>
</evidence>
<dbReference type="STRING" id="50429.A0A2B4RY59"/>
<dbReference type="AlphaFoldDB" id="A0A2B4RY59"/>
<organism evidence="1 2">
    <name type="scientific">Stylophora pistillata</name>
    <name type="common">Smooth cauliflower coral</name>
    <dbReference type="NCBI Taxonomy" id="50429"/>
    <lineage>
        <taxon>Eukaryota</taxon>
        <taxon>Metazoa</taxon>
        <taxon>Cnidaria</taxon>
        <taxon>Anthozoa</taxon>
        <taxon>Hexacorallia</taxon>
        <taxon>Scleractinia</taxon>
        <taxon>Astrocoeniina</taxon>
        <taxon>Pocilloporidae</taxon>
        <taxon>Stylophora</taxon>
    </lineage>
</organism>
<reference evidence="2" key="1">
    <citation type="journal article" date="2017" name="bioRxiv">
        <title>Comparative analysis of the genomes of Stylophora pistillata and Acropora digitifera provides evidence for extensive differences between species of corals.</title>
        <authorList>
            <person name="Voolstra C.R."/>
            <person name="Li Y."/>
            <person name="Liew Y.J."/>
            <person name="Baumgarten S."/>
            <person name="Zoccola D."/>
            <person name="Flot J.-F."/>
            <person name="Tambutte S."/>
            <person name="Allemand D."/>
            <person name="Aranda M."/>
        </authorList>
    </citation>
    <scope>NUCLEOTIDE SEQUENCE [LARGE SCALE GENOMIC DNA]</scope>
</reference>
<protein>
    <submittedName>
        <fullName evidence="1">Kelch domain-containing protein 3</fullName>
    </submittedName>
</protein>
<dbReference type="InterPro" id="IPR015915">
    <property type="entry name" value="Kelch-typ_b-propeller"/>
</dbReference>
<evidence type="ECO:0000313" key="1">
    <source>
        <dbReference type="EMBL" id="PFX21267.1"/>
    </source>
</evidence>
<accession>A0A2B4RY59</accession>
<gene>
    <name evidence="1" type="primary">KLHDC3</name>
    <name evidence="1" type="ORF">AWC38_SpisGene14242</name>
</gene>
<dbReference type="PANTHER" id="PTHR46461">
    <property type="entry name" value="KELCH DOMAIN-CONTAINING PROTEIN 3"/>
    <property type="match status" value="1"/>
</dbReference>
<keyword evidence="2" id="KW-1185">Reference proteome</keyword>
<dbReference type="GO" id="GO:0003682">
    <property type="term" value="F:chromatin binding"/>
    <property type="evidence" value="ECO:0007669"/>
    <property type="project" value="InterPro"/>
</dbReference>
<dbReference type="InterPro" id="IPR052637">
    <property type="entry name" value="KLHDC3-like"/>
</dbReference>
<name>A0A2B4RY59_STYPI</name>
<sequence>MAIRWTQEVEGGPRRVNHAAVAIRNRFIFSFGGYCTGEEYNQIVNIDVHVFDTVPCRWMKLPPASCEFKGCVPYMRYGHSASAISDLVYIFGGRNDTHGACNILYCFDTGSLTWSKPKVNGKPPAARDGHSACVIESRIYIFGGYEEEEIDLGSTILGRKFTPVQLECLIQAIGSCVSVCSSRFEENSEEVKVQATSSGTVFSPAAGEPADDEYHLQDHSDLYILDLEPSLRTLCKLAVIQYKLDQTPLPKVLKTELSIMEAGRSSVRSSQG</sequence>
<dbReference type="EMBL" id="LSMT01000284">
    <property type="protein sequence ID" value="PFX21267.1"/>
    <property type="molecule type" value="Genomic_DNA"/>
</dbReference>
<dbReference type="GO" id="GO:0005737">
    <property type="term" value="C:cytoplasm"/>
    <property type="evidence" value="ECO:0007669"/>
    <property type="project" value="TreeGrafter"/>
</dbReference>
<proteinExistence type="predicted"/>